<dbReference type="RefSeq" id="WP_064439069.1">
    <property type="nucleotide sequence ID" value="NZ_BDDI01000002.1"/>
</dbReference>
<dbReference type="OrthoDB" id="3623843at2"/>
<comment type="caution">
    <text evidence="1">The sequence shown here is derived from an EMBL/GenBank/DDBJ whole genome shotgun (WGS) entry which is preliminary data.</text>
</comment>
<keyword evidence="2" id="KW-1185">Reference proteome</keyword>
<dbReference type="AlphaFoldDB" id="A0A839RKR8"/>
<name>A0A839RKR8_9ACTN</name>
<gene>
    <name evidence="1" type="ORF">FHU29_001484</name>
</gene>
<protein>
    <submittedName>
        <fullName evidence="1">Uncharacterized protein</fullName>
    </submittedName>
</protein>
<sequence length="120" mass="13769">MGEIGSRRRRQPAPPHAIFEALTDFHRDPTRPWLILLKDERAPAILGAAFPNLVSWSSIWPRRPDIHIRFDIVDDHHGGSDVRWTLLASDGMVYDASAIGHMCKRLNELINKDLRYTFGQ</sequence>
<evidence type="ECO:0000313" key="2">
    <source>
        <dbReference type="Proteomes" id="UP000567922"/>
    </source>
</evidence>
<proteinExistence type="predicted"/>
<dbReference type="EMBL" id="JACHWS010000001">
    <property type="protein sequence ID" value="MBB3037050.1"/>
    <property type="molecule type" value="Genomic_DNA"/>
</dbReference>
<organism evidence="1 2">
    <name type="scientific">Hoyosella altamirensis</name>
    <dbReference type="NCBI Taxonomy" id="616997"/>
    <lineage>
        <taxon>Bacteria</taxon>
        <taxon>Bacillati</taxon>
        <taxon>Actinomycetota</taxon>
        <taxon>Actinomycetes</taxon>
        <taxon>Mycobacteriales</taxon>
        <taxon>Hoyosellaceae</taxon>
        <taxon>Hoyosella</taxon>
    </lineage>
</organism>
<accession>A0A839RKR8</accession>
<evidence type="ECO:0000313" key="1">
    <source>
        <dbReference type="EMBL" id="MBB3037050.1"/>
    </source>
</evidence>
<reference evidence="1 2" key="1">
    <citation type="submission" date="2020-08" db="EMBL/GenBank/DDBJ databases">
        <title>Sequencing the genomes of 1000 actinobacteria strains.</title>
        <authorList>
            <person name="Klenk H.-P."/>
        </authorList>
    </citation>
    <scope>NUCLEOTIDE SEQUENCE [LARGE SCALE GENOMIC DNA]</scope>
    <source>
        <strain evidence="1 2">DSM 45258</strain>
    </source>
</reference>
<dbReference type="Proteomes" id="UP000567922">
    <property type="component" value="Unassembled WGS sequence"/>
</dbReference>